<dbReference type="GO" id="GO:0005886">
    <property type="term" value="C:plasma membrane"/>
    <property type="evidence" value="ECO:0007669"/>
    <property type="project" value="UniProtKB-SubCell"/>
</dbReference>
<feature type="transmembrane region" description="Helical" evidence="8">
    <location>
        <begin position="434"/>
        <end position="452"/>
    </location>
</feature>
<dbReference type="PANTHER" id="PTHR42893:SF46">
    <property type="entry name" value="PROTEIN DETOXIFICATION 44, CHLOROPLASTIC"/>
    <property type="match status" value="1"/>
</dbReference>
<dbReference type="NCBIfam" id="TIGR00797">
    <property type="entry name" value="matE"/>
    <property type="match status" value="1"/>
</dbReference>
<feature type="transmembrane region" description="Helical" evidence="8">
    <location>
        <begin position="188"/>
        <end position="211"/>
    </location>
</feature>
<dbReference type="AlphaFoldDB" id="A0A543N9P4"/>
<keyword evidence="3" id="KW-0813">Transport</keyword>
<feature type="transmembrane region" description="Helical" evidence="8">
    <location>
        <begin position="217"/>
        <end position="239"/>
    </location>
</feature>
<comment type="subcellular location">
    <subcellularLocation>
        <location evidence="1">Cell membrane</location>
        <topology evidence="1">Multi-pass membrane protein</topology>
    </subcellularLocation>
</comment>
<feature type="transmembrane region" description="Helical" evidence="8">
    <location>
        <begin position="370"/>
        <end position="392"/>
    </location>
</feature>
<accession>A0A543N9P4</accession>
<keyword evidence="10" id="KW-1185">Reference proteome</keyword>
<keyword evidence="6 8" id="KW-1133">Transmembrane helix</keyword>
<dbReference type="InterPro" id="IPR044644">
    <property type="entry name" value="DinF-like"/>
</dbReference>
<gene>
    <name evidence="9" type="ORF">FHX37_3910</name>
</gene>
<comment type="similarity">
    <text evidence="2">Belongs to the multi antimicrobial extrusion (MATE) (TC 2.A.66.1) family.</text>
</comment>
<evidence type="ECO:0000256" key="1">
    <source>
        <dbReference type="ARBA" id="ARBA00004651"/>
    </source>
</evidence>
<feature type="transmembrane region" description="Helical" evidence="8">
    <location>
        <begin position="157"/>
        <end position="181"/>
    </location>
</feature>
<dbReference type="InterPro" id="IPR002528">
    <property type="entry name" value="MATE_fam"/>
</dbReference>
<dbReference type="InterPro" id="IPR048279">
    <property type="entry name" value="MdtK-like"/>
</dbReference>
<evidence type="ECO:0000256" key="8">
    <source>
        <dbReference type="SAM" id="Phobius"/>
    </source>
</evidence>
<feature type="transmembrane region" description="Helical" evidence="8">
    <location>
        <begin position="404"/>
        <end position="428"/>
    </location>
</feature>
<evidence type="ECO:0000313" key="9">
    <source>
        <dbReference type="EMBL" id="TQN28562.1"/>
    </source>
</evidence>
<feature type="transmembrane region" description="Helical" evidence="8">
    <location>
        <begin position="260"/>
        <end position="284"/>
    </location>
</feature>
<feature type="transmembrane region" description="Helical" evidence="8">
    <location>
        <begin position="38"/>
        <end position="58"/>
    </location>
</feature>
<dbReference type="Proteomes" id="UP000317422">
    <property type="component" value="Unassembled WGS sequence"/>
</dbReference>
<evidence type="ECO:0000256" key="5">
    <source>
        <dbReference type="ARBA" id="ARBA00022692"/>
    </source>
</evidence>
<feature type="transmembrane region" description="Helical" evidence="8">
    <location>
        <begin position="339"/>
        <end position="358"/>
    </location>
</feature>
<organism evidence="9 10">
    <name type="scientific">Haloactinospora alba</name>
    <dbReference type="NCBI Taxonomy" id="405555"/>
    <lineage>
        <taxon>Bacteria</taxon>
        <taxon>Bacillati</taxon>
        <taxon>Actinomycetota</taxon>
        <taxon>Actinomycetes</taxon>
        <taxon>Streptosporangiales</taxon>
        <taxon>Nocardiopsidaceae</taxon>
        <taxon>Haloactinospora</taxon>
    </lineage>
</organism>
<proteinExistence type="inferred from homology"/>
<dbReference type="EMBL" id="VFQC01000002">
    <property type="protein sequence ID" value="TQN28562.1"/>
    <property type="molecule type" value="Genomic_DNA"/>
</dbReference>
<feature type="transmembrane region" description="Helical" evidence="8">
    <location>
        <begin position="119"/>
        <end position="137"/>
    </location>
</feature>
<dbReference type="GO" id="GO:0042910">
    <property type="term" value="F:xenobiotic transmembrane transporter activity"/>
    <property type="evidence" value="ECO:0007669"/>
    <property type="project" value="InterPro"/>
</dbReference>
<feature type="transmembrane region" description="Helical" evidence="8">
    <location>
        <begin position="70"/>
        <end position="93"/>
    </location>
</feature>
<evidence type="ECO:0000256" key="7">
    <source>
        <dbReference type="ARBA" id="ARBA00023136"/>
    </source>
</evidence>
<name>A0A543N9P4_9ACTN</name>
<keyword evidence="5 8" id="KW-0812">Transmembrane</keyword>
<keyword evidence="4" id="KW-1003">Cell membrane</keyword>
<evidence type="ECO:0000313" key="10">
    <source>
        <dbReference type="Proteomes" id="UP000317422"/>
    </source>
</evidence>
<dbReference type="Pfam" id="PF01554">
    <property type="entry name" value="MatE"/>
    <property type="match status" value="2"/>
</dbReference>
<reference evidence="9 10" key="1">
    <citation type="submission" date="2019-06" db="EMBL/GenBank/DDBJ databases">
        <title>Sequencing the genomes of 1000 actinobacteria strains.</title>
        <authorList>
            <person name="Klenk H.-P."/>
        </authorList>
    </citation>
    <scope>NUCLEOTIDE SEQUENCE [LARGE SCALE GENOMIC DNA]</scope>
    <source>
        <strain evidence="9 10">DSM 45015</strain>
    </source>
</reference>
<protein>
    <submittedName>
        <fullName evidence="9">Putative MATE family efflux protein</fullName>
    </submittedName>
</protein>
<dbReference type="PANTHER" id="PTHR42893">
    <property type="entry name" value="PROTEIN DETOXIFICATION 44, CHLOROPLASTIC-RELATED"/>
    <property type="match status" value="1"/>
</dbReference>
<dbReference type="CDD" id="cd13136">
    <property type="entry name" value="MATE_DinF_like"/>
    <property type="match status" value="1"/>
</dbReference>
<evidence type="ECO:0000256" key="3">
    <source>
        <dbReference type="ARBA" id="ARBA00022448"/>
    </source>
</evidence>
<evidence type="ECO:0000256" key="2">
    <source>
        <dbReference type="ARBA" id="ARBA00010199"/>
    </source>
</evidence>
<comment type="caution">
    <text evidence="9">The sequence shown here is derived from an EMBL/GenBank/DDBJ whole genome shotgun (WGS) entry which is preliminary data.</text>
</comment>
<evidence type="ECO:0000256" key="6">
    <source>
        <dbReference type="ARBA" id="ARBA00022989"/>
    </source>
</evidence>
<dbReference type="GO" id="GO:0015297">
    <property type="term" value="F:antiporter activity"/>
    <property type="evidence" value="ECO:0007669"/>
    <property type="project" value="InterPro"/>
</dbReference>
<dbReference type="PIRSF" id="PIRSF006603">
    <property type="entry name" value="DinF"/>
    <property type="match status" value="1"/>
</dbReference>
<sequence>MDNFSPHRASHVPVRYCCTVMPTLLSAPPFRHLHDREIFRLAIPTFVALVSEPLFLLTDSAIVGTLGTQALGGLGVASQVLMTLANLCIFLAYGTTSAVARQFGAGDTTSGIRSGVDGLWLAALIGAVVVLLGYPAAPWLVDLLGASDAVTPHALSYLRVSLLSTPALLVVMAGTGVLRGLQDATTPLVVAVGSNVANVLLALAFVLGLGWGIAGSAWATVLAQTAGAVVYVSIVARAARRNGVSLAPSRAGVTSSARAGAALFVRTVSLRIVLVLTTAVAARLGDAQIAAHQVAFQMWSLLVFAMDAIAIAGQAIIGRYLGSSDAGGARSATRRMVEWGVLVGLLFTAVVLLVRPWAPLPFTSDPQVHHAITLTLLVVAALQPLSGVVMVLDGILMGAGDQRYLAWASFWTLLAFLPMAALVLWVSSPGSPTALLYLWLAFGGWMVARGLTLGLRARGQQWVVLGATRP</sequence>
<feature type="transmembrane region" description="Helical" evidence="8">
    <location>
        <begin position="296"/>
        <end position="318"/>
    </location>
</feature>
<keyword evidence="7 8" id="KW-0472">Membrane</keyword>
<evidence type="ECO:0000256" key="4">
    <source>
        <dbReference type="ARBA" id="ARBA00022475"/>
    </source>
</evidence>